<proteinExistence type="predicted"/>
<gene>
    <name evidence="3" type="ORF">EYF80_031328</name>
</gene>
<protein>
    <submittedName>
        <fullName evidence="3">Uncharacterized protein</fullName>
    </submittedName>
</protein>
<evidence type="ECO:0000313" key="3">
    <source>
        <dbReference type="EMBL" id="TNN58437.1"/>
    </source>
</evidence>
<feature type="chain" id="PRO_5021498645" evidence="2">
    <location>
        <begin position="39"/>
        <end position="210"/>
    </location>
</feature>
<dbReference type="AlphaFoldDB" id="A0A4Z2GXQ0"/>
<comment type="caution">
    <text evidence="3">The sequence shown here is derived from an EMBL/GenBank/DDBJ whole genome shotgun (WGS) entry which is preliminary data.</text>
</comment>
<sequence length="210" mass="22746">MYQGVQGGGGDRGPIGQASPRPRALLWGLLLLPRLSTGQMGAEATGSGRRYRWPHSSLSPSGRSRWHKSRFGLAPLPSSPVSTGAQKGIDVHECGGAGAEPIGLLSSTTLPEKVRVSKHNVPRVAVGGKAHEAGHMLRKTRLLLHLGSPTLMEQSQKHDAQLPVLHNHEAERCSLAEGWRNCLDYTLIRISDPTWIRCRINTTATPDIPK</sequence>
<evidence type="ECO:0000313" key="4">
    <source>
        <dbReference type="Proteomes" id="UP000314294"/>
    </source>
</evidence>
<keyword evidence="4" id="KW-1185">Reference proteome</keyword>
<feature type="signal peptide" evidence="2">
    <location>
        <begin position="1"/>
        <end position="38"/>
    </location>
</feature>
<accession>A0A4Z2GXQ0</accession>
<organism evidence="3 4">
    <name type="scientific">Liparis tanakae</name>
    <name type="common">Tanaka's snailfish</name>
    <dbReference type="NCBI Taxonomy" id="230148"/>
    <lineage>
        <taxon>Eukaryota</taxon>
        <taxon>Metazoa</taxon>
        <taxon>Chordata</taxon>
        <taxon>Craniata</taxon>
        <taxon>Vertebrata</taxon>
        <taxon>Euteleostomi</taxon>
        <taxon>Actinopterygii</taxon>
        <taxon>Neopterygii</taxon>
        <taxon>Teleostei</taxon>
        <taxon>Neoteleostei</taxon>
        <taxon>Acanthomorphata</taxon>
        <taxon>Eupercaria</taxon>
        <taxon>Perciformes</taxon>
        <taxon>Cottioidei</taxon>
        <taxon>Cottales</taxon>
        <taxon>Liparidae</taxon>
        <taxon>Liparis</taxon>
    </lineage>
</organism>
<name>A0A4Z2GXQ0_9TELE</name>
<reference evidence="3 4" key="1">
    <citation type="submission" date="2019-03" db="EMBL/GenBank/DDBJ databases">
        <title>First draft genome of Liparis tanakae, snailfish: a comprehensive survey of snailfish specific genes.</title>
        <authorList>
            <person name="Kim W."/>
            <person name="Song I."/>
            <person name="Jeong J.-H."/>
            <person name="Kim D."/>
            <person name="Kim S."/>
            <person name="Ryu S."/>
            <person name="Song J.Y."/>
            <person name="Lee S.K."/>
        </authorList>
    </citation>
    <scope>NUCLEOTIDE SEQUENCE [LARGE SCALE GENOMIC DNA]</scope>
    <source>
        <tissue evidence="3">Muscle</tissue>
    </source>
</reference>
<dbReference type="EMBL" id="SRLO01000378">
    <property type="protein sequence ID" value="TNN58437.1"/>
    <property type="molecule type" value="Genomic_DNA"/>
</dbReference>
<dbReference type="Proteomes" id="UP000314294">
    <property type="component" value="Unassembled WGS sequence"/>
</dbReference>
<keyword evidence="2" id="KW-0732">Signal</keyword>
<feature type="region of interest" description="Disordered" evidence="1">
    <location>
        <begin position="40"/>
        <end position="66"/>
    </location>
</feature>
<evidence type="ECO:0000256" key="2">
    <source>
        <dbReference type="SAM" id="SignalP"/>
    </source>
</evidence>
<evidence type="ECO:0000256" key="1">
    <source>
        <dbReference type="SAM" id="MobiDB-lite"/>
    </source>
</evidence>